<name>A0A817K771_9BILA</name>
<dbReference type="Gene3D" id="1.20.58.1020">
    <property type="match status" value="1"/>
</dbReference>
<keyword evidence="4" id="KW-0539">Nucleus</keyword>
<organism evidence="8 11">
    <name type="scientific">Rotaria socialis</name>
    <dbReference type="NCBI Taxonomy" id="392032"/>
    <lineage>
        <taxon>Eukaryota</taxon>
        <taxon>Metazoa</taxon>
        <taxon>Spiralia</taxon>
        <taxon>Gnathifera</taxon>
        <taxon>Rotifera</taxon>
        <taxon>Eurotatoria</taxon>
        <taxon>Bdelloidea</taxon>
        <taxon>Philodinida</taxon>
        <taxon>Philodinidae</taxon>
        <taxon>Rotaria</taxon>
    </lineage>
</organism>
<feature type="domain" description="GINS subunit" evidence="6">
    <location>
        <begin position="85"/>
        <end position="190"/>
    </location>
</feature>
<evidence type="ECO:0000313" key="9">
    <source>
        <dbReference type="EMBL" id="CAF3404848.1"/>
    </source>
</evidence>
<evidence type="ECO:0000256" key="3">
    <source>
        <dbReference type="ARBA" id="ARBA00022705"/>
    </source>
</evidence>
<sequence length="197" mass="22601">MVKCLSTGEKRNKQIHSNRTMDIDEVQYLSENELISVVPNFKHPEINLIRGSVGPFLPLIPLQVPMWMAIHLKESHRCRFVCPEWLTLDSVQELLKQEQQQATFTSMPNPYVFILSQTIMNVALEDVPNGDQIRLLMKDLWDLRLAKLRSSIGNLALSGSLYAKVTHLTQVEICLIRNFLKTSLKHIAQLQDVVPEE</sequence>
<dbReference type="GO" id="GO:0000811">
    <property type="term" value="C:GINS complex"/>
    <property type="evidence" value="ECO:0007669"/>
    <property type="project" value="TreeGrafter"/>
</dbReference>
<dbReference type="EMBL" id="CAJNYU010001021">
    <property type="protein sequence ID" value="CAF3404848.1"/>
    <property type="molecule type" value="Genomic_DNA"/>
</dbReference>
<dbReference type="Proteomes" id="UP000663872">
    <property type="component" value="Unassembled WGS sequence"/>
</dbReference>
<dbReference type="InterPro" id="IPR021151">
    <property type="entry name" value="GINS_A"/>
</dbReference>
<dbReference type="OrthoDB" id="1938138at2759"/>
<dbReference type="AlphaFoldDB" id="A0A817K771"/>
<evidence type="ECO:0000259" key="7">
    <source>
        <dbReference type="Pfam" id="PF25005"/>
    </source>
</evidence>
<dbReference type="FunFam" id="3.40.5.50:FF:000001">
    <property type="entry name" value="DNA replication complex GINS protein PSF2"/>
    <property type="match status" value="1"/>
</dbReference>
<dbReference type="InterPro" id="IPR036224">
    <property type="entry name" value="GINS_bundle-like_dom_sf"/>
</dbReference>
<dbReference type="CDD" id="cd11712">
    <property type="entry name" value="GINS_A_psf2"/>
    <property type="match status" value="1"/>
</dbReference>
<protein>
    <recommendedName>
        <fullName evidence="5">GINS complex subunit 2</fullName>
    </recommendedName>
</protein>
<reference evidence="8" key="1">
    <citation type="submission" date="2021-02" db="EMBL/GenBank/DDBJ databases">
        <authorList>
            <person name="Nowell W R."/>
        </authorList>
    </citation>
    <scope>NUCLEOTIDE SEQUENCE</scope>
</reference>
<dbReference type="Gene3D" id="3.40.5.50">
    <property type="match status" value="1"/>
</dbReference>
<dbReference type="CDD" id="cd21694">
    <property type="entry name" value="GINS_B_Psf2"/>
    <property type="match status" value="1"/>
</dbReference>
<dbReference type="InterPro" id="IPR007257">
    <property type="entry name" value="GINS_Psf2"/>
</dbReference>
<dbReference type="Pfam" id="PF25005">
    <property type="entry name" value="PSF2_N"/>
    <property type="match status" value="1"/>
</dbReference>
<accession>A0A817K771</accession>
<evidence type="ECO:0000313" key="8">
    <source>
        <dbReference type="EMBL" id="CAF2973830.1"/>
    </source>
</evidence>
<dbReference type="Pfam" id="PF05916">
    <property type="entry name" value="Sld5"/>
    <property type="match status" value="1"/>
</dbReference>
<evidence type="ECO:0000256" key="1">
    <source>
        <dbReference type="ARBA" id="ARBA00004123"/>
    </source>
</evidence>
<proteinExistence type="inferred from homology"/>
<dbReference type="PANTHER" id="PTHR12772">
    <property type="entry name" value="DNA REPLICATION COMPLEX GINS PROTEIN PSF2"/>
    <property type="match status" value="1"/>
</dbReference>
<evidence type="ECO:0000256" key="2">
    <source>
        <dbReference type="ARBA" id="ARBA00010565"/>
    </source>
</evidence>
<dbReference type="SUPFAM" id="SSF158573">
    <property type="entry name" value="GINS helical bundle-like"/>
    <property type="match status" value="1"/>
</dbReference>
<dbReference type="GO" id="GO:0006260">
    <property type="term" value="P:DNA replication"/>
    <property type="evidence" value="ECO:0007669"/>
    <property type="project" value="UniProtKB-KW"/>
</dbReference>
<dbReference type="Proteomes" id="UP000663825">
    <property type="component" value="Unassembled WGS sequence"/>
</dbReference>
<dbReference type="GO" id="GO:0000727">
    <property type="term" value="P:double-strand break repair via break-induced replication"/>
    <property type="evidence" value="ECO:0007669"/>
    <property type="project" value="TreeGrafter"/>
</dbReference>
<feature type="domain" description="DNA replication complex GINS protein PSF2 N-terminal" evidence="7">
    <location>
        <begin position="23"/>
        <end position="81"/>
    </location>
</feature>
<evidence type="ECO:0000313" key="10">
    <source>
        <dbReference type="EMBL" id="CAF3409290.1"/>
    </source>
</evidence>
<evidence type="ECO:0000313" key="11">
    <source>
        <dbReference type="Proteomes" id="UP000663825"/>
    </source>
</evidence>
<gene>
    <name evidence="9" type="ORF">FME351_LOCUS9411</name>
    <name evidence="10" type="ORF">GRG538_LOCUS10746</name>
    <name evidence="8" type="ORF">TIS948_LOCUS49</name>
</gene>
<dbReference type="InterPro" id="IPR056784">
    <property type="entry name" value="PSF2_N"/>
</dbReference>
<dbReference type="EMBL" id="CAJNXB010000001">
    <property type="protein sequence ID" value="CAF2973830.1"/>
    <property type="molecule type" value="Genomic_DNA"/>
</dbReference>
<evidence type="ECO:0000256" key="5">
    <source>
        <dbReference type="ARBA" id="ARBA00030871"/>
    </source>
</evidence>
<evidence type="ECO:0000256" key="4">
    <source>
        <dbReference type="ARBA" id="ARBA00023242"/>
    </source>
</evidence>
<comment type="subcellular location">
    <subcellularLocation>
        <location evidence="1">Nucleus</location>
    </subcellularLocation>
</comment>
<dbReference type="EMBL" id="CAJNYT010001414">
    <property type="protein sequence ID" value="CAF3409290.1"/>
    <property type="molecule type" value="Genomic_DNA"/>
</dbReference>
<dbReference type="SUPFAM" id="SSF160059">
    <property type="entry name" value="PriA/YqbF domain"/>
    <property type="match status" value="1"/>
</dbReference>
<dbReference type="Proteomes" id="UP000663869">
    <property type="component" value="Unassembled WGS sequence"/>
</dbReference>
<keyword evidence="3" id="KW-0235">DNA replication</keyword>
<evidence type="ECO:0000259" key="6">
    <source>
        <dbReference type="Pfam" id="PF05916"/>
    </source>
</evidence>
<comment type="caution">
    <text evidence="8">The sequence shown here is derived from an EMBL/GenBank/DDBJ whole genome shotgun (WGS) entry which is preliminary data.</text>
</comment>
<dbReference type="PANTHER" id="PTHR12772:SF0">
    <property type="entry name" value="DNA REPLICATION COMPLEX GINS PROTEIN PSF2"/>
    <property type="match status" value="1"/>
</dbReference>
<comment type="similarity">
    <text evidence="2">Belongs to the GINS2/PSF2 family.</text>
</comment>